<sequence length="65" mass="7418">MGKTYRRGGNEGGYYSFGKSIRDKRSKGGTNRSNWGDNNEENFSTKGSKKSRKNIDTDYDNDGWQ</sequence>
<feature type="region of interest" description="Disordered" evidence="1">
    <location>
        <begin position="1"/>
        <end position="65"/>
    </location>
</feature>
<name>M4SJF6_9CAUD</name>
<protein>
    <submittedName>
        <fullName evidence="2">Uncharacterized protein</fullName>
    </submittedName>
</protein>
<accession>M4SJF6</accession>
<gene>
    <name evidence="2" type="ORF">CPTG_00171</name>
</gene>
<evidence type="ECO:0000313" key="3">
    <source>
        <dbReference type="Proteomes" id="UP000225831"/>
    </source>
</evidence>
<dbReference type="Proteomes" id="UP000225831">
    <property type="component" value="Segment"/>
</dbReference>
<reference evidence="2 3" key="1">
    <citation type="submission" date="2010-11" db="EMBL/GenBank/DDBJ databases">
        <title>The Genome Sequence of Cyanophage Syn2.</title>
        <authorList>
            <consortium name="The Broad Institute Genome Sequencing Platform"/>
            <person name="Henn M.R."/>
            <person name="Sullivan M.S."/>
            <person name="Osburne M.S."/>
            <person name="Levin J."/>
            <person name="Malboeuf C."/>
            <person name="Casali M."/>
            <person name="Russ C."/>
            <person name="Lennon N."/>
            <person name="Chapman S.B."/>
            <person name="Erlich R."/>
            <person name="Young S.K."/>
            <person name="Yandava C."/>
            <person name="Zeng Q."/>
            <person name="Alvarado L."/>
            <person name="Anderson S."/>
            <person name="Berlin A."/>
            <person name="Chen Z."/>
            <person name="Freedman E."/>
            <person name="Gellesch M."/>
            <person name="Goldberg J."/>
            <person name="Green L."/>
            <person name="Griggs A."/>
            <person name="Gujja S."/>
            <person name="Heilman E.R."/>
            <person name="Heiman D."/>
            <person name="Hollinger A."/>
            <person name="Howarth C."/>
            <person name="Larson L."/>
            <person name="Mehta T."/>
            <person name="Pearson M."/>
            <person name="Roberts A."/>
            <person name="Ryan E."/>
            <person name="Saif S."/>
            <person name="Shea T."/>
            <person name="Shenoy N."/>
            <person name="Sisk P."/>
            <person name="Stolte C."/>
            <person name="Sykes S."/>
            <person name="White J."/>
            <person name="Yu Q."/>
            <person name="Coleman M.L."/>
            <person name="Huang K.H."/>
            <person name="Weigele P.R."/>
            <person name="DeFrancesco A.S."/>
            <person name="Kern S.E."/>
            <person name="Thompson L.R."/>
            <person name="Fu R."/>
            <person name="Hombeck B."/>
            <person name="Chisholm S.W."/>
            <person name="Haas B."/>
            <person name="Nusbaum C."/>
            <person name="Birren B."/>
        </authorList>
    </citation>
    <scope>NUCLEOTIDE SEQUENCE [LARGE SCALE GENOMIC DNA]</scope>
    <source>
        <strain evidence="2 3">Syn2</strain>
    </source>
</reference>
<dbReference type="EMBL" id="HQ634190">
    <property type="protein sequence ID" value="AGH56462.1"/>
    <property type="molecule type" value="Genomic_DNA"/>
</dbReference>
<proteinExistence type="predicted"/>
<evidence type="ECO:0000256" key="1">
    <source>
        <dbReference type="SAM" id="MobiDB-lite"/>
    </source>
</evidence>
<organism evidence="2 3">
    <name type="scientific">Cyanophage Syn2</name>
    <dbReference type="NCBI Taxonomy" id="536473"/>
    <lineage>
        <taxon>Viruses</taxon>
        <taxon>Duplodnaviria</taxon>
        <taxon>Heunggongvirae</taxon>
        <taxon>Uroviricota</taxon>
        <taxon>Caudoviricetes</taxon>
        <taxon>Pantevenvirales</taxon>
        <taxon>Kyanoviridae</taxon>
        <taxon>Pontusvirus</taxon>
        <taxon>Pontusvirus syn19</taxon>
    </lineage>
</organism>
<feature type="compositionally biased region" description="Polar residues" evidence="1">
    <location>
        <begin position="28"/>
        <end position="46"/>
    </location>
</feature>
<evidence type="ECO:0000313" key="2">
    <source>
        <dbReference type="EMBL" id="AGH56462.1"/>
    </source>
</evidence>